<reference evidence="2" key="1">
    <citation type="submission" date="2019-12" db="EMBL/GenBank/DDBJ databases">
        <title>An insight into the sialome of adult female Ixodes ricinus ticks feeding for 6 days.</title>
        <authorList>
            <person name="Perner J."/>
            <person name="Ribeiro J.M.C."/>
        </authorList>
    </citation>
    <scope>NUCLEOTIDE SEQUENCE</scope>
    <source>
        <strain evidence="2">Semi-engorged</strain>
        <tissue evidence="2">Salivary glands</tissue>
    </source>
</reference>
<accession>A0A6B0U9C3</accession>
<evidence type="ECO:0000256" key="1">
    <source>
        <dbReference type="SAM" id="Phobius"/>
    </source>
</evidence>
<dbReference type="AlphaFoldDB" id="A0A6B0U9C3"/>
<sequence length="82" mass="9653">MPLVSFRDWYSMSWPSTFLLAIVKMLLFCSFWETWSAVRLTLSRVYWTSFWAGMSFQVARNTRLSIRPSSVLSTCMGTRQLK</sequence>
<organism evidence="2">
    <name type="scientific">Ixodes ricinus</name>
    <name type="common">Common tick</name>
    <name type="synonym">Acarus ricinus</name>
    <dbReference type="NCBI Taxonomy" id="34613"/>
    <lineage>
        <taxon>Eukaryota</taxon>
        <taxon>Metazoa</taxon>
        <taxon>Ecdysozoa</taxon>
        <taxon>Arthropoda</taxon>
        <taxon>Chelicerata</taxon>
        <taxon>Arachnida</taxon>
        <taxon>Acari</taxon>
        <taxon>Parasitiformes</taxon>
        <taxon>Ixodida</taxon>
        <taxon>Ixodoidea</taxon>
        <taxon>Ixodidae</taxon>
        <taxon>Ixodinae</taxon>
        <taxon>Ixodes</taxon>
    </lineage>
</organism>
<proteinExistence type="predicted"/>
<name>A0A6B0U9C3_IXORI</name>
<keyword evidence="1" id="KW-0472">Membrane</keyword>
<feature type="transmembrane region" description="Helical" evidence="1">
    <location>
        <begin position="12"/>
        <end position="32"/>
    </location>
</feature>
<keyword evidence="1" id="KW-0812">Transmembrane</keyword>
<keyword evidence="1" id="KW-1133">Transmembrane helix</keyword>
<protein>
    <submittedName>
        <fullName evidence="2">Putative secreted protein</fullName>
    </submittedName>
</protein>
<evidence type="ECO:0000313" key="2">
    <source>
        <dbReference type="EMBL" id="MXU84716.1"/>
    </source>
</evidence>
<dbReference type="EMBL" id="GIFC01002633">
    <property type="protein sequence ID" value="MXU84716.1"/>
    <property type="molecule type" value="Transcribed_RNA"/>
</dbReference>